<reference evidence="3" key="1">
    <citation type="submission" date="2021-02" db="EMBL/GenBank/DDBJ databases">
        <authorList>
            <person name="Dougan E. K."/>
            <person name="Rhodes N."/>
            <person name="Thang M."/>
            <person name="Chan C."/>
        </authorList>
    </citation>
    <scope>NUCLEOTIDE SEQUENCE</scope>
</reference>
<feature type="region of interest" description="Disordered" evidence="2">
    <location>
        <begin position="184"/>
        <end position="225"/>
    </location>
</feature>
<gene>
    <name evidence="3" type="ORF">SNAT2548_LOCUS31145</name>
</gene>
<feature type="compositionally biased region" description="Acidic residues" evidence="2">
    <location>
        <begin position="215"/>
        <end position="225"/>
    </location>
</feature>
<protein>
    <submittedName>
        <fullName evidence="3">Uncharacterized protein</fullName>
    </submittedName>
</protein>
<comment type="caution">
    <text evidence="3">The sequence shown here is derived from an EMBL/GenBank/DDBJ whole genome shotgun (WGS) entry which is preliminary data.</text>
</comment>
<feature type="coiled-coil region" evidence="1">
    <location>
        <begin position="91"/>
        <end position="118"/>
    </location>
</feature>
<proteinExistence type="predicted"/>
<name>A0A812U4A7_9DINO</name>
<keyword evidence="4" id="KW-1185">Reference proteome</keyword>
<accession>A0A812U4A7</accession>
<evidence type="ECO:0000256" key="1">
    <source>
        <dbReference type="SAM" id="Coils"/>
    </source>
</evidence>
<feature type="region of interest" description="Disordered" evidence="2">
    <location>
        <begin position="12"/>
        <end position="82"/>
    </location>
</feature>
<evidence type="ECO:0000313" key="4">
    <source>
        <dbReference type="Proteomes" id="UP000604046"/>
    </source>
</evidence>
<sequence>MGATQCAFCCVGRDKGPGPDAAPLLQGGLPDLLTGRRSQGLEGKEEKSKEACGNGSEGSEPQPPSEQEMKKDDFSKKATAAEEREAFLQALMQDRAEADRLEIEARKEAKRAETLQRLEATNRAVRAQFELLVSTDDFKEAKVQFLAGVEEIPMEGPLAGSAPSSSNLSMTGVVQKPILKGAGERKHTAACRGQACGDETPNSSSSDDSVYPEYDGGEDFVCFEE</sequence>
<dbReference type="EMBL" id="CAJNDS010002640">
    <property type="protein sequence ID" value="CAE7554449.1"/>
    <property type="molecule type" value="Genomic_DNA"/>
</dbReference>
<feature type="compositionally biased region" description="Basic and acidic residues" evidence="2">
    <location>
        <begin position="67"/>
        <end position="82"/>
    </location>
</feature>
<organism evidence="3 4">
    <name type="scientific">Symbiodinium natans</name>
    <dbReference type="NCBI Taxonomy" id="878477"/>
    <lineage>
        <taxon>Eukaryota</taxon>
        <taxon>Sar</taxon>
        <taxon>Alveolata</taxon>
        <taxon>Dinophyceae</taxon>
        <taxon>Suessiales</taxon>
        <taxon>Symbiodiniaceae</taxon>
        <taxon>Symbiodinium</taxon>
    </lineage>
</organism>
<keyword evidence="1" id="KW-0175">Coiled coil</keyword>
<evidence type="ECO:0000256" key="2">
    <source>
        <dbReference type="SAM" id="MobiDB-lite"/>
    </source>
</evidence>
<dbReference type="OrthoDB" id="441064at2759"/>
<dbReference type="Proteomes" id="UP000604046">
    <property type="component" value="Unassembled WGS sequence"/>
</dbReference>
<dbReference type="AlphaFoldDB" id="A0A812U4A7"/>
<evidence type="ECO:0000313" key="3">
    <source>
        <dbReference type="EMBL" id="CAE7554449.1"/>
    </source>
</evidence>